<evidence type="ECO:0000256" key="4">
    <source>
        <dbReference type="ARBA" id="ARBA00010441"/>
    </source>
</evidence>
<evidence type="ECO:0000256" key="1">
    <source>
        <dbReference type="ARBA" id="ARBA00003973"/>
    </source>
</evidence>
<evidence type="ECO:0000256" key="2">
    <source>
        <dbReference type="ARBA" id="ARBA00004141"/>
    </source>
</evidence>
<comment type="catalytic activity">
    <reaction evidence="15">
        <text>a CDP-1,2-diacyl-sn-glycerol + sn-glycerol 3-phosphate = a 1,2-diacyl-sn-glycero-3-phospho-(1'-sn-glycero-3'-phosphate) + CMP + H(+)</text>
        <dbReference type="Rhea" id="RHEA:12593"/>
        <dbReference type="ChEBI" id="CHEBI:15378"/>
        <dbReference type="ChEBI" id="CHEBI:57597"/>
        <dbReference type="ChEBI" id="CHEBI:58332"/>
        <dbReference type="ChEBI" id="CHEBI:60110"/>
        <dbReference type="ChEBI" id="CHEBI:60377"/>
        <dbReference type="EC" id="2.7.8.5"/>
    </reaction>
</comment>
<evidence type="ECO:0000256" key="10">
    <source>
        <dbReference type="ARBA" id="ARBA00022989"/>
    </source>
</evidence>
<evidence type="ECO:0000256" key="3">
    <source>
        <dbReference type="ARBA" id="ARBA00005042"/>
    </source>
</evidence>
<dbReference type="EMBL" id="LM995447">
    <property type="protein sequence ID" value="CDZ24549.1"/>
    <property type="molecule type" value="Genomic_DNA"/>
</dbReference>
<feature type="transmembrane region" description="Helical" evidence="18">
    <location>
        <begin position="12"/>
        <end position="35"/>
    </location>
</feature>
<evidence type="ECO:0000313" key="20">
    <source>
        <dbReference type="Proteomes" id="UP000032431"/>
    </source>
</evidence>
<dbReference type="HOGENOM" id="CLU_051314_6_3_9"/>
<dbReference type="PROSITE" id="PS00379">
    <property type="entry name" value="CDP_ALCOHOL_P_TRANSF"/>
    <property type="match status" value="1"/>
</dbReference>
<evidence type="ECO:0000256" key="6">
    <source>
        <dbReference type="ARBA" id="ARBA00014944"/>
    </source>
</evidence>
<feature type="transmembrane region" description="Helical" evidence="18">
    <location>
        <begin position="132"/>
        <end position="150"/>
    </location>
</feature>
<dbReference type="OrthoDB" id="9796672at2"/>
<evidence type="ECO:0000256" key="12">
    <source>
        <dbReference type="ARBA" id="ARBA00023136"/>
    </source>
</evidence>
<dbReference type="PATRIC" id="fig|29343.3.peg.1515"/>
<evidence type="ECO:0000256" key="7">
    <source>
        <dbReference type="ARBA" id="ARBA00022516"/>
    </source>
</evidence>
<keyword evidence="7" id="KW-0444">Lipid biosynthesis</keyword>
<organism evidence="19 20">
    <name type="scientific">[Clostridium] cellulosi</name>
    <dbReference type="NCBI Taxonomy" id="29343"/>
    <lineage>
        <taxon>Bacteria</taxon>
        <taxon>Bacillati</taxon>
        <taxon>Bacillota</taxon>
        <taxon>Clostridia</taxon>
        <taxon>Eubacteriales</taxon>
        <taxon>Oscillospiraceae</taxon>
        <taxon>Oscillospiraceae incertae sedis</taxon>
    </lineage>
</organism>
<evidence type="ECO:0000256" key="9">
    <source>
        <dbReference type="ARBA" id="ARBA00022692"/>
    </source>
</evidence>
<gene>
    <name evidence="19" type="ORF">CCDG5_1439</name>
</gene>
<evidence type="ECO:0000256" key="5">
    <source>
        <dbReference type="ARBA" id="ARBA00013170"/>
    </source>
</evidence>
<comment type="subcellular location">
    <subcellularLocation>
        <location evidence="2">Membrane</location>
        <topology evidence="2">Multi-pass membrane protein</topology>
    </subcellularLocation>
</comment>
<comment type="pathway">
    <text evidence="3">Phospholipid metabolism; phosphatidylglycerol biosynthesis; phosphatidylglycerol from CDP-diacylglycerol: step 1/2.</text>
</comment>
<dbReference type="InterPro" id="IPR043130">
    <property type="entry name" value="CDP-OH_PTrfase_TM_dom"/>
</dbReference>
<feature type="transmembrane region" description="Helical" evidence="18">
    <location>
        <begin position="99"/>
        <end position="120"/>
    </location>
</feature>
<dbReference type="InterPro" id="IPR004570">
    <property type="entry name" value="Phosphatidylglycerol_P_synth"/>
</dbReference>
<dbReference type="GO" id="GO:0008444">
    <property type="term" value="F:CDP-diacylglycerol-glycerol-3-phosphate 3-phosphatidyltransferase activity"/>
    <property type="evidence" value="ECO:0007669"/>
    <property type="project" value="UniProtKB-UniRule"/>
</dbReference>
<protein>
    <recommendedName>
        <fullName evidence="6 16">CDP-diacylglycerol--glycerol-3-phosphate 3-phosphatidyltransferase</fullName>
        <ecNumber evidence="5 16">2.7.8.5</ecNumber>
    </recommendedName>
</protein>
<dbReference type="InterPro" id="IPR048254">
    <property type="entry name" value="CDP_ALCOHOL_P_TRANSF_CS"/>
</dbReference>
<evidence type="ECO:0000256" key="8">
    <source>
        <dbReference type="ARBA" id="ARBA00022679"/>
    </source>
</evidence>
<evidence type="ECO:0000256" key="14">
    <source>
        <dbReference type="ARBA" id="ARBA00023264"/>
    </source>
</evidence>
<feature type="transmembrane region" description="Helical" evidence="18">
    <location>
        <begin position="156"/>
        <end position="180"/>
    </location>
</feature>
<keyword evidence="14" id="KW-1208">Phospholipid metabolism</keyword>
<keyword evidence="13" id="KW-0594">Phospholipid biosynthesis</keyword>
<evidence type="ECO:0000256" key="15">
    <source>
        <dbReference type="ARBA" id="ARBA00048586"/>
    </source>
</evidence>
<keyword evidence="11" id="KW-0443">Lipid metabolism</keyword>
<keyword evidence="10 18" id="KW-1133">Transmembrane helix</keyword>
<keyword evidence="9 18" id="KW-0812">Transmembrane</keyword>
<dbReference type="Proteomes" id="UP000032431">
    <property type="component" value="Chromosome I"/>
</dbReference>
<dbReference type="Pfam" id="PF01066">
    <property type="entry name" value="CDP-OH_P_transf"/>
    <property type="match status" value="1"/>
</dbReference>
<keyword evidence="20" id="KW-1185">Reference proteome</keyword>
<dbReference type="UniPathway" id="UPA00084">
    <property type="reaction ID" value="UER00503"/>
</dbReference>
<dbReference type="EC" id="2.7.8.5" evidence="5 16"/>
<dbReference type="STRING" id="29343.CCDG5_1439"/>
<dbReference type="PANTHER" id="PTHR14269:SF62">
    <property type="entry name" value="CDP-DIACYLGLYCEROL--GLYCEROL-3-PHOSPHATE 3-PHOSPHATIDYLTRANSFERASE 1, CHLOROPLASTIC"/>
    <property type="match status" value="1"/>
</dbReference>
<name>A0A078KTU6_9FIRM</name>
<sequence length="185" mass="20557">MSGNQSHGILGLGIPNLLSIFRLILIPVFVVSYFSNLQYSGIIAAGVLILSGLTDIFDGIIARKFNMVSKLGKILDPLADKLTQATVCVCLVIKNVAPIWILCILILKEFVMIGAGANIIRKGKEMMSSKWFGKLGTVVFYFAMILIIAFRPSRLVIYVLLILVLVFMLFSLVMYIPYFFKVNSK</sequence>
<comment type="function">
    <text evidence="1">This protein catalyzes the committed step to the synthesis of the acidic phospholipids.</text>
</comment>
<accession>A0A078KTU6</accession>
<dbReference type="PANTHER" id="PTHR14269">
    <property type="entry name" value="CDP-DIACYLGLYCEROL--GLYCEROL-3-PHOSPHATE 3-PHOSPHATIDYLTRANSFERASE-RELATED"/>
    <property type="match status" value="1"/>
</dbReference>
<proteinExistence type="inferred from homology"/>
<dbReference type="GO" id="GO:0006655">
    <property type="term" value="P:phosphatidylglycerol biosynthetic process"/>
    <property type="evidence" value="ECO:0007669"/>
    <property type="project" value="UniProtKB-UniPathway"/>
</dbReference>
<evidence type="ECO:0000256" key="16">
    <source>
        <dbReference type="NCBIfam" id="TIGR00560"/>
    </source>
</evidence>
<dbReference type="Gene3D" id="1.20.120.1760">
    <property type="match status" value="1"/>
</dbReference>
<dbReference type="KEGG" id="ccel:CCDG5_1439"/>
<evidence type="ECO:0000256" key="17">
    <source>
        <dbReference type="RuleBase" id="RU003750"/>
    </source>
</evidence>
<dbReference type="GO" id="GO:0016020">
    <property type="term" value="C:membrane"/>
    <property type="evidence" value="ECO:0007669"/>
    <property type="project" value="UniProtKB-SubCell"/>
</dbReference>
<comment type="similarity">
    <text evidence="4 17">Belongs to the CDP-alcohol phosphatidyltransferase class-I family.</text>
</comment>
<keyword evidence="12 18" id="KW-0472">Membrane</keyword>
<dbReference type="InterPro" id="IPR050324">
    <property type="entry name" value="CDP-alcohol_PTase-I"/>
</dbReference>
<dbReference type="InterPro" id="IPR000462">
    <property type="entry name" value="CDP-OH_P_trans"/>
</dbReference>
<feature type="transmembrane region" description="Helical" evidence="18">
    <location>
        <begin position="41"/>
        <end position="62"/>
    </location>
</feature>
<evidence type="ECO:0000313" key="19">
    <source>
        <dbReference type="EMBL" id="CDZ24549.1"/>
    </source>
</evidence>
<keyword evidence="8 17" id="KW-0808">Transferase</keyword>
<evidence type="ECO:0000256" key="11">
    <source>
        <dbReference type="ARBA" id="ARBA00023098"/>
    </source>
</evidence>
<reference evidence="20" key="1">
    <citation type="submission" date="2014-07" db="EMBL/GenBank/DDBJ databases">
        <authorList>
            <person name="Wibberg D."/>
        </authorList>
    </citation>
    <scope>NUCLEOTIDE SEQUENCE [LARGE SCALE GENOMIC DNA]</scope>
    <source>
        <strain evidence="20">DG5</strain>
    </source>
</reference>
<dbReference type="PIRSF" id="PIRSF000847">
    <property type="entry name" value="Phos_ph_gly_syn"/>
    <property type="match status" value="1"/>
</dbReference>
<dbReference type="NCBIfam" id="TIGR00560">
    <property type="entry name" value="pgsA"/>
    <property type="match status" value="1"/>
</dbReference>
<evidence type="ECO:0000256" key="18">
    <source>
        <dbReference type="SAM" id="Phobius"/>
    </source>
</evidence>
<dbReference type="AlphaFoldDB" id="A0A078KTU6"/>
<evidence type="ECO:0000256" key="13">
    <source>
        <dbReference type="ARBA" id="ARBA00023209"/>
    </source>
</evidence>